<dbReference type="Proteomes" id="UP000003136">
    <property type="component" value="Unassembled WGS sequence"/>
</dbReference>
<reference evidence="1 2" key="2">
    <citation type="submission" date="2008-11" db="EMBL/GenBank/DDBJ databases">
        <authorList>
            <person name="Fulton L."/>
            <person name="Clifton S."/>
            <person name="Fulton B."/>
            <person name="Xu J."/>
            <person name="Minx P."/>
            <person name="Pepin K.H."/>
            <person name="Johnson M."/>
            <person name="Bhonagiri V."/>
            <person name="Nash W.E."/>
            <person name="Mardis E.R."/>
            <person name="Wilson R.K."/>
        </authorList>
    </citation>
    <scope>NUCLEOTIDE SEQUENCE [LARGE SCALE GENOMIC DNA]</scope>
    <source>
        <strain evidence="1 2">ATCC 43243</strain>
    </source>
</reference>
<sequence>MNILIIDGQGGKLGKQLVNSILKRYPEHNVTVAGTNAVATSSMLKGTQLRGATGENAVIVGARKADVIIGPVGIVIADALLGEISPAMAVAVGQSAAVKILLPVNRCDNLVAGITDQSINVIIEDALDKIGKIDNA</sequence>
<dbReference type="HOGENOM" id="CLU_130373_0_0_9"/>
<evidence type="ECO:0000313" key="1">
    <source>
        <dbReference type="EMBL" id="EEC57368.1"/>
    </source>
</evidence>
<keyword evidence="2" id="KW-1185">Reference proteome</keyword>
<dbReference type="InterPro" id="IPR024208">
    <property type="entry name" value="DUF3842"/>
</dbReference>
<evidence type="ECO:0008006" key="3">
    <source>
        <dbReference type="Google" id="ProtNLM"/>
    </source>
</evidence>
<dbReference type="eggNOG" id="ENOG503194H">
    <property type="taxonomic scope" value="Bacteria"/>
</dbReference>
<name>B7AS22_9FIRM</name>
<dbReference type="Pfam" id="PF12953">
    <property type="entry name" value="DUF3842"/>
    <property type="match status" value="1"/>
</dbReference>
<reference evidence="1 2" key="1">
    <citation type="submission" date="2008-11" db="EMBL/GenBank/DDBJ databases">
        <title>Draft genome sequence of Bacteroides pectinophilus (ATCC 43243).</title>
        <authorList>
            <person name="Sudarsanam P."/>
            <person name="Ley R."/>
            <person name="Guruge J."/>
            <person name="Turnbaugh P.J."/>
            <person name="Mahowald M."/>
            <person name="Liep D."/>
            <person name="Gordon J."/>
        </authorList>
    </citation>
    <scope>NUCLEOTIDE SEQUENCE [LARGE SCALE GENOMIC DNA]</scope>
    <source>
        <strain evidence="1 2">ATCC 43243</strain>
    </source>
</reference>
<proteinExistence type="predicted"/>
<evidence type="ECO:0000313" key="2">
    <source>
        <dbReference type="Proteomes" id="UP000003136"/>
    </source>
</evidence>
<gene>
    <name evidence="1" type="ORF">BACPEC_01877</name>
</gene>
<dbReference type="STRING" id="483218.BACPEC_01877"/>
<dbReference type="AlphaFoldDB" id="B7AS22"/>
<comment type="caution">
    <text evidence="1">The sequence shown here is derived from an EMBL/GenBank/DDBJ whole genome shotgun (WGS) entry which is preliminary data.</text>
</comment>
<dbReference type="EMBL" id="ABVQ01000036">
    <property type="protein sequence ID" value="EEC57368.1"/>
    <property type="molecule type" value="Genomic_DNA"/>
</dbReference>
<protein>
    <recommendedName>
        <fullName evidence="3">DUF3842 family protein</fullName>
    </recommendedName>
</protein>
<accession>B7AS22</accession>
<organism evidence="1 2">
    <name type="scientific">[Bacteroides] pectinophilus ATCC 43243</name>
    <dbReference type="NCBI Taxonomy" id="483218"/>
    <lineage>
        <taxon>Bacteria</taxon>
        <taxon>Bacillati</taxon>
        <taxon>Bacillota</taxon>
        <taxon>Clostridia</taxon>
        <taxon>Eubacteriales</taxon>
    </lineage>
</organism>